<keyword evidence="2" id="KW-1185">Reference proteome</keyword>
<sequence>MLSISQDARPFELFVRDALRLEVDEPTAPPPLDPAAPDHRDLLTAAERARAAEQWQAWWRAALAHEARYHGARVTGVPLAWHREQAAEREAALGSPPDFAALSGSPELQRACTLLHPELRSWSRREPPHESPVTALQSQDCGDVAAEVAGRWGAELRHVHGVVLAYGVAGPWRRLAAPGVLVSSIVDLETEPEAVVTEVLESSVRPA</sequence>
<dbReference type="EMBL" id="UETB01000001">
    <property type="protein sequence ID" value="SSA37224.1"/>
    <property type="molecule type" value="Genomic_DNA"/>
</dbReference>
<evidence type="ECO:0000313" key="2">
    <source>
        <dbReference type="Proteomes" id="UP000250222"/>
    </source>
</evidence>
<accession>A0A2Y8ZYN8</accession>
<proteinExistence type="predicted"/>
<dbReference type="Proteomes" id="UP000250222">
    <property type="component" value="Unassembled WGS sequence"/>
</dbReference>
<gene>
    <name evidence="1" type="ORF">SAMN05216184_101820</name>
</gene>
<protein>
    <submittedName>
        <fullName evidence="1">Uncharacterized protein</fullName>
    </submittedName>
</protein>
<name>A0A2Y8ZYN8_9MICO</name>
<evidence type="ECO:0000313" key="1">
    <source>
        <dbReference type="EMBL" id="SSA37224.1"/>
    </source>
</evidence>
<dbReference type="AlphaFoldDB" id="A0A2Y8ZYN8"/>
<reference evidence="1 2" key="1">
    <citation type="submission" date="2016-10" db="EMBL/GenBank/DDBJ databases">
        <authorList>
            <person name="Cai Z."/>
        </authorList>
    </citation>
    <scope>NUCLEOTIDE SEQUENCE [LARGE SCALE GENOMIC DNA]</scope>
    <source>
        <strain evidence="1 2">CGMCC 1.10826</strain>
    </source>
</reference>
<organism evidence="1 2">
    <name type="scientific">Georgenia satyanarayanai</name>
    <dbReference type="NCBI Taxonomy" id="860221"/>
    <lineage>
        <taxon>Bacteria</taxon>
        <taxon>Bacillati</taxon>
        <taxon>Actinomycetota</taxon>
        <taxon>Actinomycetes</taxon>
        <taxon>Micrococcales</taxon>
        <taxon>Bogoriellaceae</taxon>
        <taxon>Georgenia</taxon>
    </lineage>
</organism>